<dbReference type="EMBL" id="JARJCW010000064">
    <property type="protein sequence ID" value="KAJ7200091.1"/>
    <property type="molecule type" value="Genomic_DNA"/>
</dbReference>
<organism evidence="1 2">
    <name type="scientific">Mycena pura</name>
    <dbReference type="NCBI Taxonomy" id="153505"/>
    <lineage>
        <taxon>Eukaryota</taxon>
        <taxon>Fungi</taxon>
        <taxon>Dikarya</taxon>
        <taxon>Basidiomycota</taxon>
        <taxon>Agaricomycotina</taxon>
        <taxon>Agaricomycetes</taxon>
        <taxon>Agaricomycetidae</taxon>
        <taxon>Agaricales</taxon>
        <taxon>Marasmiineae</taxon>
        <taxon>Mycenaceae</taxon>
        <taxon>Mycena</taxon>
    </lineage>
</organism>
<sequence length="214" mass="22819">MCLPSLDKSVKTLRKALVQPQRPPAAVQCLPAATACLPATHCPSPASMPVCLQVREDTACRPQVSEDTAAILAARRPLPTAHKSAAYCLLPASPPVDTAAIPAAHCLPPAIREDTTATPAAHCLLPTNPPPPACCTQVHLQVREDTAAMPATRHLLPTTCRPQAYLQVREDTAAMSAPAHCLPPENAIPVYPPPYLSIYRHLPTFPLRQRLAPA</sequence>
<accession>A0AAD6Y5C0</accession>
<keyword evidence="2" id="KW-1185">Reference proteome</keyword>
<evidence type="ECO:0000313" key="2">
    <source>
        <dbReference type="Proteomes" id="UP001219525"/>
    </source>
</evidence>
<name>A0AAD6Y5C0_9AGAR</name>
<protein>
    <submittedName>
        <fullName evidence="1">Uncharacterized protein</fullName>
    </submittedName>
</protein>
<evidence type="ECO:0000313" key="1">
    <source>
        <dbReference type="EMBL" id="KAJ7200091.1"/>
    </source>
</evidence>
<comment type="caution">
    <text evidence="1">The sequence shown here is derived from an EMBL/GenBank/DDBJ whole genome shotgun (WGS) entry which is preliminary data.</text>
</comment>
<proteinExistence type="predicted"/>
<gene>
    <name evidence="1" type="ORF">GGX14DRAFT_660510</name>
</gene>
<dbReference type="Proteomes" id="UP001219525">
    <property type="component" value="Unassembled WGS sequence"/>
</dbReference>
<dbReference type="AlphaFoldDB" id="A0AAD6Y5C0"/>
<reference evidence="1" key="1">
    <citation type="submission" date="2023-03" db="EMBL/GenBank/DDBJ databases">
        <title>Massive genome expansion in bonnet fungi (Mycena s.s.) driven by repeated elements and novel gene families across ecological guilds.</title>
        <authorList>
            <consortium name="Lawrence Berkeley National Laboratory"/>
            <person name="Harder C.B."/>
            <person name="Miyauchi S."/>
            <person name="Viragh M."/>
            <person name="Kuo A."/>
            <person name="Thoen E."/>
            <person name="Andreopoulos B."/>
            <person name="Lu D."/>
            <person name="Skrede I."/>
            <person name="Drula E."/>
            <person name="Henrissat B."/>
            <person name="Morin E."/>
            <person name="Kohler A."/>
            <person name="Barry K."/>
            <person name="LaButti K."/>
            <person name="Morin E."/>
            <person name="Salamov A."/>
            <person name="Lipzen A."/>
            <person name="Mereny Z."/>
            <person name="Hegedus B."/>
            <person name="Baldrian P."/>
            <person name="Stursova M."/>
            <person name="Weitz H."/>
            <person name="Taylor A."/>
            <person name="Grigoriev I.V."/>
            <person name="Nagy L.G."/>
            <person name="Martin F."/>
            <person name="Kauserud H."/>
        </authorList>
    </citation>
    <scope>NUCLEOTIDE SEQUENCE</scope>
    <source>
        <strain evidence="1">9144</strain>
    </source>
</reference>